<proteinExistence type="predicted"/>
<evidence type="ECO:0000313" key="2">
    <source>
        <dbReference type="EMBL" id="CAK9021847.1"/>
    </source>
</evidence>
<gene>
    <name evidence="2" type="ORF">CCMP2556_LOCUS14592</name>
</gene>
<sequence>MKHMMANGSDLDEEPAAPQRPSHANLPPTSARNLPVEEVSLSLSDYITQVAAEEGLIFLPKKQQRNGKQVYQLGAATIQLEKNLIYVAPKGEGEWKAASMDELLKLAKVTKK</sequence>
<evidence type="ECO:0000256" key="1">
    <source>
        <dbReference type="SAM" id="MobiDB-lite"/>
    </source>
</evidence>
<keyword evidence="3" id="KW-1185">Reference proteome</keyword>
<feature type="region of interest" description="Disordered" evidence="1">
    <location>
        <begin position="1"/>
        <end position="32"/>
    </location>
</feature>
<dbReference type="EMBL" id="CAXAMN010007524">
    <property type="protein sequence ID" value="CAK9021847.1"/>
    <property type="molecule type" value="Genomic_DNA"/>
</dbReference>
<name>A0ABP0K6S5_9DINO</name>
<comment type="caution">
    <text evidence="2">The sequence shown here is derived from an EMBL/GenBank/DDBJ whole genome shotgun (WGS) entry which is preliminary data.</text>
</comment>
<organism evidence="2 3">
    <name type="scientific">Durusdinium trenchii</name>
    <dbReference type="NCBI Taxonomy" id="1381693"/>
    <lineage>
        <taxon>Eukaryota</taxon>
        <taxon>Sar</taxon>
        <taxon>Alveolata</taxon>
        <taxon>Dinophyceae</taxon>
        <taxon>Suessiales</taxon>
        <taxon>Symbiodiniaceae</taxon>
        <taxon>Durusdinium</taxon>
    </lineage>
</organism>
<evidence type="ECO:0000313" key="3">
    <source>
        <dbReference type="Proteomes" id="UP001642484"/>
    </source>
</evidence>
<accession>A0ABP0K6S5</accession>
<dbReference type="Proteomes" id="UP001642484">
    <property type="component" value="Unassembled WGS sequence"/>
</dbReference>
<protein>
    <submittedName>
        <fullName evidence="2">Uncharacterized protein</fullName>
    </submittedName>
</protein>
<reference evidence="2 3" key="1">
    <citation type="submission" date="2024-02" db="EMBL/GenBank/DDBJ databases">
        <authorList>
            <person name="Chen Y."/>
            <person name="Shah S."/>
            <person name="Dougan E. K."/>
            <person name="Thang M."/>
            <person name="Chan C."/>
        </authorList>
    </citation>
    <scope>NUCLEOTIDE SEQUENCE [LARGE SCALE GENOMIC DNA]</scope>
</reference>